<name>A0ABP7NMB5_9GAMM</name>
<dbReference type="InterPro" id="IPR037171">
    <property type="entry name" value="NagB/RpiA_transferase-like"/>
</dbReference>
<dbReference type="InterPro" id="IPR027363">
    <property type="entry name" value="M1Pi_N"/>
</dbReference>
<dbReference type="NCBIfam" id="NF004326">
    <property type="entry name" value="PRK05720.1"/>
    <property type="match status" value="1"/>
</dbReference>
<evidence type="ECO:0000256" key="2">
    <source>
        <dbReference type="ARBA" id="ARBA00023235"/>
    </source>
</evidence>
<dbReference type="Proteomes" id="UP001501337">
    <property type="component" value="Unassembled WGS sequence"/>
</dbReference>
<dbReference type="PANTHER" id="PTHR43475:SF1">
    <property type="entry name" value="METHYLTHIORIBOSE-1-PHOSPHATE ISOMERASE"/>
    <property type="match status" value="1"/>
</dbReference>
<comment type="caution">
    <text evidence="3">The sequence shown here is derived from an EMBL/GenBank/DDBJ whole genome shotgun (WGS) entry which is preliminary data.</text>
</comment>
<dbReference type="InterPro" id="IPR042529">
    <property type="entry name" value="IF_2B-like_C"/>
</dbReference>
<keyword evidence="4" id="KW-1185">Reference proteome</keyword>
<dbReference type="Pfam" id="PF01008">
    <property type="entry name" value="IF-2B"/>
    <property type="match status" value="1"/>
</dbReference>
<sequence>MVVRGAPAIGISAAYGMVLAAKAAVDAGHSSACSKTMLVAVNAASELLAASRPTAVNLFWAIRRMNRVLEQLLPTLGEGSVQAAETFIKGFSAEAVAIHDEDLQNNLLMARHGAELISALAKDGQAQPIVTHCNTGSLATGGHGTALGVIRSLHEQQLVDLVYVDETRPWMQGARLTSWELQREGIPCALIVDSAAASMMARSPRQGWVIVGADRVAANGDVVNKIGTYGLAVQARYHGWKFMVVAPTSTFDPAVATGAEIEIEERPGSEIVQIGDSRFAAEGVRSINPVFDVTPAALIDYLVSERGVINRPRRDSIAELKLGVD</sequence>
<evidence type="ECO:0000313" key="4">
    <source>
        <dbReference type="Proteomes" id="UP001501337"/>
    </source>
</evidence>
<evidence type="ECO:0000256" key="1">
    <source>
        <dbReference type="ARBA" id="ARBA00009117"/>
    </source>
</evidence>
<dbReference type="Gene3D" id="3.40.50.10470">
    <property type="entry name" value="Translation initiation factor eif-2b, domain 2"/>
    <property type="match status" value="1"/>
</dbReference>
<keyword evidence="2 3" id="KW-0413">Isomerase</keyword>
<evidence type="ECO:0000313" key="3">
    <source>
        <dbReference type="EMBL" id="GAA3950106.1"/>
    </source>
</evidence>
<organism evidence="3 4">
    <name type="scientific">Allohahella marinimesophila</name>
    <dbReference type="NCBI Taxonomy" id="1054972"/>
    <lineage>
        <taxon>Bacteria</taxon>
        <taxon>Pseudomonadati</taxon>
        <taxon>Pseudomonadota</taxon>
        <taxon>Gammaproteobacteria</taxon>
        <taxon>Oceanospirillales</taxon>
        <taxon>Hahellaceae</taxon>
        <taxon>Allohahella</taxon>
    </lineage>
</organism>
<gene>
    <name evidence="3" type="primary">mtnA</name>
    <name evidence="3" type="ORF">GCM10022278_06500</name>
</gene>
<dbReference type="InterPro" id="IPR005251">
    <property type="entry name" value="IF-M1Pi"/>
</dbReference>
<reference evidence="4" key="1">
    <citation type="journal article" date="2019" name="Int. J. Syst. Evol. Microbiol.">
        <title>The Global Catalogue of Microorganisms (GCM) 10K type strain sequencing project: providing services to taxonomists for standard genome sequencing and annotation.</title>
        <authorList>
            <consortium name="The Broad Institute Genomics Platform"/>
            <consortium name="The Broad Institute Genome Sequencing Center for Infectious Disease"/>
            <person name="Wu L."/>
            <person name="Ma J."/>
        </authorList>
    </citation>
    <scope>NUCLEOTIDE SEQUENCE [LARGE SCALE GENOMIC DNA]</scope>
    <source>
        <strain evidence="4">JCM 17555</strain>
    </source>
</reference>
<accession>A0ABP7NMB5</accession>
<dbReference type="NCBIfam" id="TIGR00512">
    <property type="entry name" value="salvage_mtnA"/>
    <property type="match status" value="1"/>
</dbReference>
<dbReference type="PANTHER" id="PTHR43475">
    <property type="entry name" value="METHYLTHIORIBOSE-1-PHOSPHATE ISOMERASE"/>
    <property type="match status" value="1"/>
</dbReference>
<protein>
    <submittedName>
        <fullName evidence="3">S-methyl-5-thioribose-1-phosphate isomerase</fullName>
    </submittedName>
</protein>
<comment type="similarity">
    <text evidence="1">Belongs to the eIF-2B alpha/beta/delta subunits family. MtnA subfamily.</text>
</comment>
<dbReference type="Gene3D" id="1.20.120.420">
    <property type="entry name" value="translation initiation factor eif-2b, domain 1"/>
    <property type="match status" value="1"/>
</dbReference>
<dbReference type="GO" id="GO:0016853">
    <property type="term" value="F:isomerase activity"/>
    <property type="evidence" value="ECO:0007669"/>
    <property type="project" value="UniProtKB-KW"/>
</dbReference>
<dbReference type="SUPFAM" id="SSF100950">
    <property type="entry name" value="NagB/RpiA/CoA transferase-like"/>
    <property type="match status" value="1"/>
</dbReference>
<dbReference type="NCBIfam" id="TIGR00524">
    <property type="entry name" value="eIF-2B_rel"/>
    <property type="match status" value="1"/>
</dbReference>
<dbReference type="EMBL" id="BAABBO010000001">
    <property type="protein sequence ID" value="GAA3950106.1"/>
    <property type="molecule type" value="Genomic_DNA"/>
</dbReference>
<dbReference type="InterPro" id="IPR000649">
    <property type="entry name" value="IF-2B-related"/>
</dbReference>
<proteinExistence type="inferred from homology"/>
<dbReference type="InterPro" id="IPR011559">
    <property type="entry name" value="Initiation_fac_2B_a/b/d"/>
</dbReference>